<dbReference type="InterPro" id="IPR011990">
    <property type="entry name" value="TPR-like_helical_dom_sf"/>
</dbReference>
<organism evidence="2 3">
    <name type="scientific">Furculomyces boomerangus</name>
    <dbReference type="NCBI Taxonomy" id="61424"/>
    <lineage>
        <taxon>Eukaryota</taxon>
        <taxon>Fungi</taxon>
        <taxon>Fungi incertae sedis</taxon>
        <taxon>Zoopagomycota</taxon>
        <taxon>Kickxellomycotina</taxon>
        <taxon>Harpellomycetes</taxon>
        <taxon>Harpellales</taxon>
        <taxon>Harpellaceae</taxon>
        <taxon>Furculomyces</taxon>
    </lineage>
</organism>
<comment type="caution">
    <text evidence="2">The sequence shown here is derived from an EMBL/GenBank/DDBJ whole genome shotgun (WGS) entry which is preliminary data.</text>
</comment>
<evidence type="ECO:0000256" key="1">
    <source>
        <dbReference type="PROSITE-ProRule" id="PRU00708"/>
    </source>
</evidence>
<accession>A0A2T9YH48</accession>
<dbReference type="Pfam" id="PF13041">
    <property type="entry name" value="PPR_2"/>
    <property type="match status" value="1"/>
</dbReference>
<dbReference type="PROSITE" id="PS51375">
    <property type="entry name" value="PPR"/>
    <property type="match status" value="1"/>
</dbReference>
<dbReference type="OrthoDB" id="185373at2759"/>
<reference evidence="2 3" key="1">
    <citation type="journal article" date="2018" name="MBio">
        <title>Comparative Genomics Reveals the Core Gene Toolbox for the Fungus-Insect Symbiosis.</title>
        <authorList>
            <person name="Wang Y."/>
            <person name="Stata M."/>
            <person name="Wang W."/>
            <person name="Stajich J.E."/>
            <person name="White M.M."/>
            <person name="Moncalvo J.M."/>
        </authorList>
    </citation>
    <scope>NUCLEOTIDE SEQUENCE [LARGE SCALE GENOMIC DNA]</scope>
    <source>
        <strain evidence="2 3">AUS-77-4</strain>
    </source>
</reference>
<dbReference type="EMBL" id="MBFT01000406">
    <property type="protein sequence ID" value="PVU91604.1"/>
    <property type="molecule type" value="Genomic_DNA"/>
</dbReference>
<dbReference type="PANTHER" id="PTHR47939:SF1">
    <property type="entry name" value="OS04G0684500 PROTEIN"/>
    <property type="match status" value="1"/>
</dbReference>
<dbReference type="Proteomes" id="UP000245699">
    <property type="component" value="Unassembled WGS sequence"/>
</dbReference>
<dbReference type="InterPro" id="IPR002885">
    <property type="entry name" value="PPR_rpt"/>
</dbReference>
<dbReference type="PANTHER" id="PTHR47939">
    <property type="entry name" value="MEMBRANE-ASSOCIATED SALT-INDUCIBLE PROTEIN-LIKE"/>
    <property type="match status" value="1"/>
</dbReference>
<dbReference type="STRING" id="61424.A0A2T9YH48"/>
<dbReference type="InterPro" id="IPR050667">
    <property type="entry name" value="PPR-containing_protein"/>
</dbReference>
<dbReference type="SUPFAM" id="SSF81901">
    <property type="entry name" value="HCP-like"/>
    <property type="match status" value="1"/>
</dbReference>
<name>A0A2T9YH48_9FUNG</name>
<evidence type="ECO:0000313" key="3">
    <source>
        <dbReference type="Proteomes" id="UP000245699"/>
    </source>
</evidence>
<protein>
    <recommendedName>
        <fullName evidence="4">Pentacotripeptide-repeat region of PRORP domain-containing protein</fullName>
    </recommendedName>
</protein>
<sequence length="1474" mass="171736">MYISKLFPKKNNINVLNNPLKLRSLFSCFIYSRILQQKHVLHTKQDTASFGISSIKNSPTNAPYFGFFNSSSSVILPGNITSPLQNEIKIKNNIQNGMDNAYKLASRLLNSNTNQDTIALVNCLNSMIENNIPIVNNIKTKTHLRFLRAIGKLNNHDMHKFSIQIISDTINIRKMWKTEYPLLISNLGRCGDWKSATLLYDKAITMGYKENSFINSSIMYSLIVNKRYNEADFMWNKICEENQVNVSTYSTLMSHLVDSKQYNDAIDLYKSMLSKGIEPNKHIFSIMLNCAASINNDSSIDLVTNIIKEIYSRKIELSIISLNSILAGSIKSKRYKISKWLLSKIDSLEIKRNDATWLLALRLQICLKDLDGLNQEIINWGNSTAYTKQQDPPLIHHKDNLEINITPDLIKNTYHWTQKEYLLVISGYTKLKDPKNAITYVELMEYHGISKNKHILYYSILAYLSYASIFGKVETRPIDHSFFVDLFETDLHQEKYLPLPKTAIPEPEQNPNTNLQTYSPEIKKLTYLEKANNPESTKNLNNNILNDCIDETLDKENVYKKTNISHEKILKATDYLKLYTKDYGKAPLTLWKALICTIANKFESDFVFLILTNLKKHNTFSRRYLNILITGIEELAHISNKQTTLYDTNQKSFIHIQQLMDVLISELKLEENIHQQTNSSLFLSDQLFNFPRIKKSPIPVDHQRWVNILWISSYSCVFHKVSELLYLMIHSNLFDLSNFPFFTYFMNMNVNISYILNENSFRNENISNYMKKILSTKDTNQIRSKSDIENQYVQEIVLYCMYRELSHLQNNKTNHNISTEVNFEDSNVQKETNTVIFSIFSKKIISELLYFFSSNMSHSSLEFVYRVMETFSFYITNNKEKSLTDRNDILIIFKSKAFLSFMSKLSINGYWVIWEKFYKLIAQHNLLPKLILEFTEMLFYGENKKNKILAIIDHCLESFDKLDTLDSKHFNNQLKKTIKLTRYQIDNSVDLYSLYYGIVSLYRRHNIKVPNIIYEFLIRSLIIFEFGDISPKKHIYNVSAHRNTVPLSSGRVSGNTKKIINMKSVYDFVQDAIRDGYIFSAKEYKMLIKYFGLTTRDSNINLALQIFEDARYRNLVGIETALYTLSSCIKSGNIDIIEKFIALFNGVYINKESPENKMDNKFSFYSGKSSFIQIPKALHSVVFNLKYYNKGHIFGHRCNNNNDHTINEEPTSNWKFECLKIVFKVYSEGKALGMIPDEKCISIMLNSISSLCLCFYESLETQTGEFSRTLENSQRVCIVAIPWIKLLLQDIINFQISINEVLFTDILRSLINVGFYSQAIKIYETIFENNTNNDTEFSKNNRNVSEIGFLRLPNSFNVLNTKHDRHIWENLSESKDIDELIQKIFVQREFVPIEENIYICNTMIQLYLILEQPVKASDFLLNATQIPNQKLNVKSFAPFINYFERIESYNKELSLQGLSWVSNCMQYYDIPRNS</sequence>
<dbReference type="NCBIfam" id="TIGR00756">
    <property type="entry name" value="PPR"/>
    <property type="match status" value="1"/>
</dbReference>
<dbReference type="Gene3D" id="1.25.40.10">
    <property type="entry name" value="Tetratricopeptide repeat domain"/>
    <property type="match status" value="1"/>
</dbReference>
<gene>
    <name evidence="2" type="ORF">BB559_004053</name>
</gene>
<dbReference type="Pfam" id="PF01535">
    <property type="entry name" value="PPR"/>
    <property type="match status" value="1"/>
</dbReference>
<keyword evidence="3" id="KW-1185">Reference proteome</keyword>
<evidence type="ECO:0008006" key="4">
    <source>
        <dbReference type="Google" id="ProtNLM"/>
    </source>
</evidence>
<proteinExistence type="predicted"/>
<evidence type="ECO:0000313" key="2">
    <source>
        <dbReference type="EMBL" id="PVU91604.1"/>
    </source>
</evidence>
<feature type="repeat" description="PPR" evidence="1">
    <location>
        <begin position="245"/>
        <end position="279"/>
    </location>
</feature>